<proteinExistence type="predicted"/>
<reference evidence="2" key="1">
    <citation type="journal article" date="2019" name="Int. J. Syst. Evol. Microbiol.">
        <title>The Global Catalogue of Microorganisms (GCM) 10K type strain sequencing project: providing services to taxonomists for standard genome sequencing and annotation.</title>
        <authorList>
            <consortium name="The Broad Institute Genomics Platform"/>
            <consortium name="The Broad Institute Genome Sequencing Center for Infectious Disease"/>
            <person name="Wu L."/>
            <person name="Ma J."/>
        </authorList>
    </citation>
    <scope>NUCLEOTIDE SEQUENCE [LARGE SCALE GENOMIC DNA]</scope>
    <source>
        <strain evidence="2">JCM 17336</strain>
    </source>
</reference>
<comment type="caution">
    <text evidence="1">The sequence shown here is derived from an EMBL/GenBank/DDBJ whole genome shotgun (WGS) entry which is preliminary data.</text>
</comment>
<evidence type="ECO:0000313" key="2">
    <source>
        <dbReference type="Proteomes" id="UP001501367"/>
    </source>
</evidence>
<dbReference type="Proteomes" id="UP001501367">
    <property type="component" value="Unassembled WGS sequence"/>
</dbReference>
<evidence type="ECO:0000313" key="1">
    <source>
        <dbReference type="EMBL" id="GAA3728098.1"/>
    </source>
</evidence>
<gene>
    <name evidence="1" type="ORF">GCM10022422_07470</name>
</gene>
<dbReference type="EMBL" id="BAABDT010000001">
    <property type="protein sequence ID" value="GAA3728098.1"/>
    <property type="molecule type" value="Genomic_DNA"/>
</dbReference>
<organism evidence="1 2">
    <name type="scientific">Flavobacterium ginsengisoli</name>
    <dbReference type="NCBI Taxonomy" id="871694"/>
    <lineage>
        <taxon>Bacteria</taxon>
        <taxon>Pseudomonadati</taxon>
        <taxon>Bacteroidota</taxon>
        <taxon>Flavobacteriia</taxon>
        <taxon>Flavobacteriales</taxon>
        <taxon>Flavobacteriaceae</taxon>
        <taxon>Flavobacterium</taxon>
    </lineage>
</organism>
<accession>A0ABP7F0Y9</accession>
<name>A0ABP7F0Y9_9FLAO</name>
<sequence length="53" mass="6324">MCFFFNLRYDFEPFNDDSLHAERENVVLSYSEESEKSLISFIFSPEQFVSQGF</sequence>
<keyword evidence="2" id="KW-1185">Reference proteome</keyword>
<protein>
    <submittedName>
        <fullName evidence="1">Uncharacterized protein</fullName>
    </submittedName>
</protein>